<dbReference type="InterPro" id="IPR013328">
    <property type="entry name" value="6PGD_dom2"/>
</dbReference>
<keyword evidence="3" id="KW-0520">NAD</keyword>
<keyword evidence="8" id="KW-1185">Reference proteome</keyword>
<dbReference type="Pfam" id="PF03446">
    <property type="entry name" value="NAD_binding_2"/>
    <property type="match status" value="1"/>
</dbReference>
<dbReference type="GO" id="GO:0050661">
    <property type="term" value="F:NADP binding"/>
    <property type="evidence" value="ECO:0007669"/>
    <property type="project" value="InterPro"/>
</dbReference>
<dbReference type="Proteomes" id="UP000595349">
    <property type="component" value="Chromosome"/>
</dbReference>
<dbReference type="InterPro" id="IPR015815">
    <property type="entry name" value="HIBADH-related"/>
</dbReference>
<evidence type="ECO:0000313" key="8">
    <source>
        <dbReference type="Proteomes" id="UP000595349"/>
    </source>
</evidence>
<protein>
    <submittedName>
        <fullName evidence="7">NAD(P)-dependent oxidoreductase</fullName>
    </submittedName>
</protein>
<dbReference type="GO" id="GO:0051287">
    <property type="term" value="F:NAD binding"/>
    <property type="evidence" value="ECO:0007669"/>
    <property type="project" value="InterPro"/>
</dbReference>
<dbReference type="Pfam" id="PF14833">
    <property type="entry name" value="NAD_binding_11"/>
    <property type="match status" value="1"/>
</dbReference>
<feature type="domain" description="3-hydroxyisobutyrate dehydrogenase-like NAD-binding" evidence="6">
    <location>
        <begin position="166"/>
        <end position="285"/>
    </location>
</feature>
<gene>
    <name evidence="7" type="ORF">HUG20_03740</name>
</gene>
<keyword evidence="2" id="KW-0560">Oxidoreductase</keyword>
<feature type="domain" description="6-phosphogluconate dehydrogenase NADP-binding" evidence="5">
    <location>
        <begin position="4"/>
        <end position="163"/>
    </location>
</feature>
<name>A0A7T6Z944_9BACI</name>
<organism evidence="7 8">
    <name type="scientific">Salicibibacter cibi</name>
    <dbReference type="NCBI Taxonomy" id="2743001"/>
    <lineage>
        <taxon>Bacteria</taxon>
        <taxon>Bacillati</taxon>
        <taxon>Bacillota</taxon>
        <taxon>Bacilli</taxon>
        <taxon>Bacillales</taxon>
        <taxon>Bacillaceae</taxon>
        <taxon>Salicibibacter</taxon>
    </lineage>
</organism>
<evidence type="ECO:0000256" key="4">
    <source>
        <dbReference type="PIRSR" id="PIRSR000103-1"/>
    </source>
</evidence>
<dbReference type="InterPro" id="IPR008927">
    <property type="entry name" value="6-PGluconate_DH-like_C_sf"/>
</dbReference>
<dbReference type="KEGG" id="scib:HUG20_03740"/>
<dbReference type="EMBL" id="CP054706">
    <property type="protein sequence ID" value="QQK79101.1"/>
    <property type="molecule type" value="Genomic_DNA"/>
</dbReference>
<evidence type="ECO:0000313" key="7">
    <source>
        <dbReference type="EMBL" id="QQK79101.1"/>
    </source>
</evidence>
<evidence type="ECO:0000256" key="2">
    <source>
        <dbReference type="ARBA" id="ARBA00023002"/>
    </source>
</evidence>
<dbReference type="PIRSF" id="PIRSF000103">
    <property type="entry name" value="HIBADH"/>
    <property type="match status" value="1"/>
</dbReference>
<proteinExistence type="inferred from homology"/>
<dbReference type="PANTHER" id="PTHR43060">
    <property type="entry name" value="3-HYDROXYISOBUTYRATE DEHYDROGENASE-LIKE 1, MITOCHONDRIAL-RELATED"/>
    <property type="match status" value="1"/>
</dbReference>
<dbReference type="RefSeq" id="WP_200088245.1">
    <property type="nucleotide sequence ID" value="NZ_CP054706.1"/>
</dbReference>
<reference evidence="7 8" key="1">
    <citation type="submission" date="2020-06" db="EMBL/GenBank/DDBJ databases">
        <title>Genomic analysis of Salicibibacter sp. NKC21-4.</title>
        <authorList>
            <person name="Oh Y.J."/>
        </authorList>
    </citation>
    <scope>NUCLEOTIDE SEQUENCE [LARGE SCALE GENOMIC DNA]</scope>
    <source>
        <strain evidence="7 8">NKC21-4</strain>
    </source>
</reference>
<accession>A0A7T6Z944</accession>
<evidence type="ECO:0000256" key="3">
    <source>
        <dbReference type="ARBA" id="ARBA00023027"/>
    </source>
</evidence>
<dbReference type="InterPro" id="IPR029154">
    <property type="entry name" value="HIBADH-like_NADP-bd"/>
</dbReference>
<comment type="similarity">
    <text evidence="1">Belongs to the HIBADH-related family.</text>
</comment>
<sequence length="287" mass="30580">MSKTVGFIGIGVMGKSMGKHILDAGYPLLVYTRTKAKANDLVASGATWKDSVQDLASEADIVITMIGYPKDVEDVYFSENGLLAHMKKGATLIDMTTSKPSLAKKIAKTAKEKGGTALDAPVSGGDVGARNGKLVIMAGGDEDVYDQCLPLFEAMGENIQHLGPAGSGQHTKMCNQIAVAASMIGAAEAMGYAKHAGLDQEKVLKSISTGAGGSWTLQNLAPRMLNEDFAPGFYVKHFIKDMEIAIEESEQMKEGLPGVELVKALYDKLAEQGEENSGTQSIYKLWE</sequence>
<dbReference type="SUPFAM" id="SSF48179">
    <property type="entry name" value="6-phosphogluconate dehydrogenase C-terminal domain-like"/>
    <property type="match status" value="1"/>
</dbReference>
<dbReference type="Gene3D" id="3.40.50.720">
    <property type="entry name" value="NAD(P)-binding Rossmann-like Domain"/>
    <property type="match status" value="1"/>
</dbReference>
<dbReference type="SUPFAM" id="SSF51735">
    <property type="entry name" value="NAD(P)-binding Rossmann-fold domains"/>
    <property type="match status" value="1"/>
</dbReference>
<feature type="active site" evidence="4">
    <location>
        <position position="172"/>
    </location>
</feature>
<dbReference type="Gene3D" id="1.10.1040.10">
    <property type="entry name" value="N-(1-d-carboxylethyl)-l-norvaline Dehydrogenase, domain 2"/>
    <property type="match status" value="1"/>
</dbReference>
<dbReference type="AlphaFoldDB" id="A0A7T6Z944"/>
<evidence type="ECO:0000259" key="5">
    <source>
        <dbReference type="Pfam" id="PF03446"/>
    </source>
</evidence>
<evidence type="ECO:0000259" key="6">
    <source>
        <dbReference type="Pfam" id="PF14833"/>
    </source>
</evidence>
<dbReference type="InterPro" id="IPR006115">
    <property type="entry name" value="6PGDH_NADP-bd"/>
</dbReference>
<dbReference type="GO" id="GO:0016491">
    <property type="term" value="F:oxidoreductase activity"/>
    <property type="evidence" value="ECO:0007669"/>
    <property type="project" value="UniProtKB-KW"/>
</dbReference>
<dbReference type="InterPro" id="IPR036291">
    <property type="entry name" value="NAD(P)-bd_dom_sf"/>
</dbReference>
<dbReference type="PANTHER" id="PTHR43060:SF15">
    <property type="entry name" value="3-HYDROXYISOBUTYRATE DEHYDROGENASE-LIKE 1, MITOCHONDRIAL-RELATED"/>
    <property type="match status" value="1"/>
</dbReference>
<evidence type="ECO:0000256" key="1">
    <source>
        <dbReference type="ARBA" id="ARBA00009080"/>
    </source>
</evidence>